<evidence type="ECO:0000313" key="2">
    <source>
        <dbReference type="Proteomes" id="UP001419268"/>
    </source>
</evidence>
<gene>
    <name evidence="1" type="ORF">Scep_022415</name>
</gene>
<name>A0AAP0I252_9MAGN</name>
<protein>
    <submittedName>
        <fullName evidence="1">Uncharacterized protein</fullName>
    </submittedName>
</protein>
<accession>A0AAP0I252</accession>
<dbReference type="AlphaFoldDB" id="A0AAP0I252"/>
<reference evidence="1 2" key="1">
    <citation type="submission" date="2024-01" db="EMBL/GenBank/DDBJ databases">
        <title>Genome assemblies of Stephania.</title>
        <authorList>
            <person name="Yang L."/>
        </authorList>
    </citation>
    <scope>NUCLEOTIDE SEQUENCE [LARGE SCALE GENOMIC DNA]</scope>
    <source>
        <strain evidence="1">JXDWG</strain>
        <tissue evidence="1">Leaf</tissue>
    </source>
</reference>
<comment type="caution">
    <text evidence="1">The sequence shown here is derived from an EMBL/GenBank/DDBJ whole genome shotgun (WGS) entry which is preliminary data.</text>
</comment>
<dbReference type="Proteomes" id="UP001419268">
    <property type="component" value="Unassembled WGS sequence"/>
</dbReference>
<proteinExistence type="predicted"/>
<sequence>MATSGDGDNGGSWIEVIQRKMAAKRKATTVAITQVFARRDDHLLKGCQWRRFWAERKRYNINFLQKSGHLYPGNNDGKELQFEHGCARVRLAAACGEGHTGEGAESGLNRAVLKPFRADRALLYYSNVEENVRVLQHGKDLGEVLIEKIESWLLGHHGENQCWGWTVPLRVCPTQGEEDDDMGHQTINTMVVEQARQSPDSPNGTGTAMERKEIVGSQEAKPAKRGVTAHGCTSTLYVALQHTPLARQNGIMINEHVAIENLKHNPCHVEGKKKEIELGQGQSDNESEYSTDPSMVEVEPQFIHGSLSRRIDSDAQGGLGQVKNVGVRMVATSVQVQGLVEPQCESVIEALRDSESNVPIRVQRDPDCTPTQLIRVDSPEDNQPFLVGRIQGDTQNSLPSPGHSLVLSSEDFVSSELDSDEAELGKDLDLDLDRPEPLRLTDKFDDIVLQVFFGHSNTYDQIKPASGLVAQTPKGGNSGDGNGRMY</sequence>
<keyword evidence="2" id="KW-1185">Reference proteome</keyword>
<organism evidence="1 2">
    <name type="scientific">Stephania cephalantha</name>
    <dbReference type="NCBI Taxonomy" id="152367"/>
    <lineage>
        <taxon>Eukaryota</taxon>
        <taxon>Viridiplantae</taxon>
        <taxon>Streptophyta</taxon>
        <taxon>Embryophyta</taxon>
        <taxon>Tracheophyta</taxon>
        <taxon>Spermatophyta</taxon>
        <taxon>Magnoliopsida</taxon>
        <taxon>Ranunculales</taxon>
        <taxon>Menispermaceae</taxon>
        <taxon>Menispermoideae</taxon>
        <taxon>Cissampelideae</taxon>
        <taxon>Stephania</taxon>
    </lineage>
</organism>
<dbReference type="EMBL" id="JBBNAG010000009">
    <property type="protein sequence ID" value="KAK9105571.1"/>
    <property type="molecule type" value="Genomic_DNA"/>
</dbReference>
<evidence type="ECO:0000313" key="1">
    <source>
        <dbReference type="EMBL" id="KAK9105571.1"/>
    </source>
</evidence>